<dbReference type="AlphaFoldDB" id="A0A0G2JAY1"/>
<name>A0A0G2JAY1_9EURO</name>
<dbReference type="VEuPathDB" id="FungiDB:EMCG_07745"/>
<organism evidence="2 3">
    <name type="scientific">[Emmonsia] crescens</name>
    <dbReference type="NCBI Taxonomy" id="73230"/>
    <lineage>
        <taxon>Eukaryota</taxon>
        <taxon>Fungi</taxon>
        <taxon>Dikarya</taxon>
        <taxon>Ascomycota</taxon>
        <taxon>Pezizomycotina</taxon>
        <taxon>Eurotiomycetes</taxon>
        <taxon>Eurotiomycetidae</taxon>
        <taxon>Onygenales</taxon>
        <taxon>Ajellomycetaceae</taxon>
        <taxon>Emergomyces</taxon>
    </lineage>
</organism>
<feature type="region of interest" description="Disordered" evidence="1">
    <location>
        <begin position="1"/>
        <end position="38"/>
    </location>
</feature>
<dbReference type="EMBL" id="LCZI01000462">
    <property type="protein sequence ID" value="KKZ66521.1"/>
    <property type="molecule type" value="Genomic_DNA"/>
</dbReference>
<accession>A0A0G2JAY1</accession>
<protein>
    <submittedName>
        <fullName evidence="2">Uncharacterized protein</fullName>
    </submittedName>
</protein>
<proteinExistence type="predicted"/>
<dbReference type="Proteomes" id="UP000034164">
    <property type="component" value="Unassembled WGS sequence"/>
</dbReference>
<reference evidence="3" key="1">
    <citation type="journal article" date="2015" name="PLoS Genet.">
        <title>The dynamic genome and transcriptome of the human fungal pathogen Blastomyces and close relative Emmonsia.</title>
        <authorList>
            <person name="Munoz J.F."/>
            <person name="Gauthier G.M."/>
            <person name="Desjardins C.A."/>
            <person name="Gallo J.E."/>
            <person name="Holder J."/>
            <person name="Sullivan T.D."/>
            <person name="Marty A.J."/>
            <person name="Carmen J.C."/>
            <person name="Chen Z."/>
            <person name="Ding L."/>
            <person name="Gujja S."/>
            <person name="Magrini V."/>
            <person name="Misas E."/>
            <person name="Mitreva M."/>
            <person name="Priest M."/>
            <person name="Saif S."/>
            <person name="Whiston E.A."/>
            <person name="Young S."/>
            <person name="Zeng Q."/>
            <person name="Goldman W.E."/>
            <person name="Mardis E.R."/>
            <person name="Taylor J.W."/>
            <person name="McEwen J.G."/>
            <person name="Clay O.K."/>
            <person name="Klein B.S."/>
            <person name="Cuomo C.A."/>
        </authorList>
    </citation>
    <scope>NUCLEOTIDE SEQUENCE [LARGE SCALE GENOMIC DNA]</scope>
    <source>
        <strain evidence="3">UAMH 3008</strain>
    </source>
</reference>
<evidence type="ECO:0000256" key="1">
    <source>
        <dbReference type="SAM" id="MobiDB-lite"/>
    </source>
</evidence>
<sequence length="96" mass="10875">MASRSQYNSDVNPKSSFLIQSQRAPQLNTNNESGKSNNTDWRATLAEISLLTINGSIQESLTKIRNEKNAELNEEMARRQFINQTLAQSQLWSFAV</sequence>
<comment type="caution">
    <text evidence="2">The sequence shown here is derived from an EMBL/GenBank/DDBJ whole genome shotgun (WGS) entry which is preliminary data.</text>
</comment>
<evidence type="ECO:0000313" key="3">
    <source>
        <dbReference type="Proteomes" id="UP000034164"/>
    </source>
</evidence>
<gene>
    <name evidence="2" type="ORF">EMCG_07745</name>
</gene>
<evidence type="ECO:0000313" key="2">
    <source>
        <dbReference type="EMBL" id="KKZ66521.1"/>
    </source>
</evidence>